<dbReference type="InterPro" id="IPR036428">
    <property type="entry name" value="PCD_sf"/>
</dbReference>
<dbReference type="AlphaFoldDB" id="A0A501XG35"/>
<evidence type="ECO:0000313" key="6">
    <source>
        <dbReference type="Proteomes" id="UP000319897"/>
    </source>
</evidence>
<comment type="catalytic activity">
    <reaction evidence="1 4">
        <text>(4aS,6R)-4a-hydroxy-L-erythro-5,6,7,8-tetrahydrobiopterin = (6R)-L-erythro-6,7-dihydrobiopterin + H2O</text>
        <dbReference type="Rhea" id="RHEA:11920"/>
        <dbReference type="ChEBI" id="CHEBI:15377"/>
        <dbReference type="ChEBI" id="CHEBI:15642"/>
        <dbReference type="ChEBI" id="CHEBI:43120"/>
        <dbReference type="EC" id="4.2.1.96"/>
    </reaction>
</comment>
<sequence length="100" mass="11166">MAKVEKLDAAARAELGAALPEWALEGEHLKRTFRFRDFSEAFGFMARVALLAEQQEHHPEWFNVWNRVDIALTTHDADGLSARDVRMAKAIDGMVGVSLG</sequence>
<name>A0A501XG35_9SPHN</name>
<dbReference type="NCBIfam" id="NF002018">
    <property type="entry name" value="PRK00823.1-3"/>
    <property type="match status" value="1"/>
</dbReference>
<keyword evidence="3 4" id="KW-0456">Lyase</keyword>
<dbReference type="CDD" id="cd00914">
    <property type="entry name" value="PCD_DCoH_subfamily_b"/>
    <property type="match status" value="1"/>
</dbReference>
<comment type="similarity">
    <text evidence="2 4">Belongs to the pterin-4-alpha-carbinolamine dehydratase family.</text>
</comment>
<dbReference type="SUPFAM" id="SSF55248">
    <property type="entry name" value="PCD-like"/>
    <property type="match status" value="1"/>
</dbReference>
<dbReference type="Pfam" id="PF01329">
    <property type="entry name" value="Pterin_4a"/>
    <property type="match status" value="1"/>
</dbReference>
<protein>
    <recommendedName>
        <fullName evidence="4">Putative pterin-4-alpha-carbinolamine dehydratase</fullName>
        <shortName evidence="4">PHS</shortName>
        <ecNumber evidence="4">4.2.1.96</ecNumber>
    </recommendedName>
    <alternativeName>
        <fullName evidence="4">4-alpha-hydroxy-tetrahydropterin dehydratase</fullName>
    </alternativeName>
    <alternativeName>
        <fullName evidence="4">Pterin carbinolamine dehydratase</fullName>
        <shortName evidence="4">PCD</shortName>
    </alternativeName>
</protein>
<accession>A0A501XG35</accession>
<dbReference type="GO" id="GO:0006729">
    <property type="term" value="P:tetrahydrobiopterin biosynthetic process"/>
    <property type="evidence" value="ECO:0007669"/>
    <property type="project" value="InterPro"/>
</dbReference>
<comment type="caution">
    <text evidence="5">The sequence shown here is derived from an EMBL/GenBank/DDBJ whole genome shotgun (WGS) entry which is preliminary data.</text>
</comment>
<evidence type="ECO:0000256" key="4">
    <source>
        <dbReference type="HAMAP-Rule" id="MF_00434"/>
    </source>
</evidence>
<dbReference type="RefSeq" id="WP_140929125.1">
    <property type="nucleotide sequence ID" value="NZ_VFSU01000031.1"/>
</dbReference>
<dbReference type="Proteomes" id="UP000319897">
    <property type="component" value="Unassembled WGS sequence"/>
</dbReference>
<dbReference type="NCBIfam" id="NF002017">
    <property type="entry name" value="PRK00823.1-2"/>
    <property type="match status" value="1"/>
</dbReference>
<organism evidence="5 6">
    <name type="scientific">Sandaracinobacter neustonicus</name>
    <dbReference type="NCBI Taxonomy" id="1715348"/>
    <lineage>
        <taxon>Bacteria</taxon>
        <taxon>Pseudomonadati</taxon>
        <taxon>Pseudomonadota</taxon>
        <taxon>Alphaproteobacteria</taxon>
        <taxon>Sphingomonadales</taxon>
        <taxon>Sphingosinicellaceae</taxon>
        <taxon>Sandaracinobacter</taxon>
    </lineage>
</organism>
<dbReference type="GO" id="GO:0008124">
    <property type="term" value="F:4-alpha-hydroxytetrahydrobiopterin dehydratase activity"/>
    <property type="evidence" value="ECO:0007669"/>
    <property type="project" value="UniProtKB-UniRule"/>
</dbReference>
<keyword evidence="6" id="KW-1185">Reference proteome</keyword>
<dbReference type="PANTHER" id="PTHR12599:SF0">
    <property type="entry name" value="PTERIN-4-ALPHA-CARBINOLAMINE DEHYDRATASE"/>
    <property type="match status" value="1"/>
</dbReference>
<dbReference type="OrthoDB" id="9794987at2"/>
<reference evidence="5 6" key="1">
    <citation type="submission" date="2019-06" db="EMBL/GenBank/DDBJ databases">
        <authorList>
            <person name="Lee I."/>
            <person name="Jang G.I."/>
            <person name="Hwang C.Y."/>
        </authorList>
    </citation>
    <scope>NUCLEOTIDE SEQUENCE [LARGE SCALE GENOMIC DNA]</scope>
    <source>
        <strain evidence="5 6">PAMC 28131</strain>
    </source>
</reference>
<dbReference type="HAMAP" id="MF_00434">
    <property type="entry name" value="Pterin_4_alpha"/>
    <property type="match status" value="1"/>
</dbReference>
<evidence type="ECO:0000256" key="1">
    <source>
        <dbReference type="ARBA" id="ARBA00001554"/>
    </source>
</evidence>
<proteinExistence type="inferred from homology"/>
<dbReference type="PANTHER" id="PTHR12599">
    <property type="entry name" value="PTERIN-4-ALPHA-CARBINOLAMINE DEHYDRATASE"/>
    <property type="match status" value="1"/>
</dbReference>
<evidence type="ECO:0000256" key="2">
    <source>
        <dbReference type="ARBA" id="ARBA00006472"/>
    </source>
</evidence>
<dbReference type="EC" id="4.2.1.96" evidence="4"/>
<dbReference type="InterPro" id="IPR001533">
    <property type="entry name" value="Pterin_deHydtase"/>
</dbReference>
<evidence type="ECO:0000313" key="5">
    <source>
        <dbReference type="EMBL" id="TPE59254.1"/>
    </source>
</evidence>
<dbReference type="Gene3D" id="3.30.1360.20">
    <property type="entry name" value="Transcriptional coactivator/pterin dehydratase"/>
    <property type="match status" value="1"/>
</dbReference>
<dbReference type="EMBL" id="VFSU01000031">
    <property type="protein sequence ID" value="TPE59254.1"/>
    <property type="molecule type" value="Genomic_DNA"/>
</dbReference>
<evidence type="ECO:0000256" key="3">
    <source>
        <dbReference type="ARBA" id="ARBA00023239"/>
    </source>
</evidence>
<gene>
    <name evidence="5" type="ORF">FJQ54_14450</name>
</gene>